<evidence type="ECO:0000256" key="2">
    <source>
        <dbReference type="SAM" id="Phobius"/>
    </source>
</evidence>
<organism evidence="3 4">
    <name type="scientific">Synaphobranchus kaupii</name>
    <name type="common">Kaup's arrowtooth eel</name>
    <dbReference type="NCBI Taxonomy" id="118154"/>
    <lineage>
        <taxon>Eukaryota</taxon>
        <taxon>Metazoa</taxon>
        <taxon>Chordata</taxon>
        <taxon>Craniata</taxon>
        <taxon>Vertebrata</taxon>
        <taxon>Euteleostomi</taxon>
        <taxon>Actinopterygii</taxon>
        <taxon>Neopterygii</taxon>
        <taxon>Teleostei</taxon>
        <taxon>Anguilliformes</taxon>
        <taxon>Synaphobranchidae</taxon>
        <taxon>Synaphobranchus</taxon>
    </lineage>
</organism>
<feature type="compositionally biased region" description="Basic and acidic residues" evidence="1">
    <location>
        <begin position="87"/>
        <end position="106"/>
    </location>
</feature>
<evidence type="ECO:0000256" key="1">
    <source>
        <dbReference type="SAM" id="MobiDB-lite"/>
    </source>
</evidence>
<keyword evidence="4" id="KW-1185">Reference proteome</keyword>
<dbReference type="EMBL" id="JAINUF010000003">
    <property type="protein sequence ID" value="KAJ8369549.1"/>
    <property type="molecule type" value="Genomic_DNA"/>
</dbReference>
<gene>
    <name evidence="3" type="ORF">SKAU_G00095770</name>
</gene>
<name>A0A9Q1FXA7_SYNKA</name>
<dbReference type="Proteomes" id="UP001152622">
    <property type="component" value="Chromosome 3"/>
</dbReference>
<evidence type="ECO:0000313" key="4">
    <source>
        <dbReference type="Proteomes" id="UP001152622"/>
    </source>
</evidence>
<comment type="caution">
    <text evidence="3">The sequence shown here is derived from an EMBL/GenBank/DDBJ whole genome shotgun (WGS) entry which is preliminary data.</text>
</comment>
<sequence length="162" mass="17755">MMLLKLMTATPRRGRARGPDTSNEVFYFLVAMCGVMTMSMTFILYHFHFLGYGTDPWANGPRAWLRERRCPVQRQPVPRYSTQVGRIDSEEAARRNERASRVKWEGSDIPTARAKTVSANSTDSSKSTGGAPGSGTPAGGVTESGHTTTSSEIAGELFHARV</sequence>
<evidence type="ECO:0000313" key="3">
    <source>
        <dbReference type="EMBL" id="KAJ8369549.1"/>
    </source>
</evidence>
<keyword evidence="2" id="KW-0812">Transmembrane</keyword>
<feature type="transmembrane region" description="Helical" evidence="2">
    <location>
        <begin position="25"/>
        <end position="45"/>
    </location>
</feature>
<protein>
    <submittedName>
        <fullName evidence="3">Uncharacterized protein</fullName>
    </submittedName>
</protein>
<accession>A0A9Q1FXA7</accession>
<proteinExistence type="predicted"/>
<keyword evidence="2" id="KW-1133">Transmembrane helix</keyword>
<keyword evidence="2" id="KW-0472">Membrane</keyword>
<reference evidence="3" key="1">
    <citation type="journal article" date="2023" name="Science">
        <title>Genome structures resolve the early diversification of teleost fishes.</title>
        <authorList>
            <person name="Parey E."/>
            <person name="Louis A."/>
            <person name="Montfort J."/>
            <person name="Bouchez O."/>
            <person name="Roques C."/>
            <person name="Iampietro C."/>
            <person name="Lluch J."/>
            <person name="Castinel A."/>
            <person name="Donnadieu C."/>
            <person name="Desvignes T."/>
            <person name="Floi Bucao C."/>
            <person name="Jouanno E."/>
            <person name="Wen M."/>
            <person name="Mejri S."/>
            <person name="Dirks R."/>
            <person name="Jansen H."/>
            <person name="Henkel C."/>
            <person name="Chen W.J."/>
            <person name="Zahm M."/>
            <person name="Cabau C."/>
            <person name="Klopp C."/>
            <person name="Thompson A.W."/>
            <person name="Robinson-Rechavi M."/>
            <person name="Braasch I."/>
            <person name="Lecointre G."/>
            <person name="Bobe J."/>
            <person name="Postlethwait J.H."/>
            <person name="Berthelot C."/>
            <person name="Roest Crollius H."/>
            <person name="Guiguen Y."/>
        </authorList>
    </citation>
    <scope>NUCLEOTIDE SEQUENCE</scope>
    <source>
        <strain evidence="3">WJC10195</strain>
    </source>
</reference>
<dbReference type="AlphaFoldDB" id="A0A9Q1FXA7"/>
<feature type="region of interest" description="Disordered" evidence="1">
    <location>
        <begin position="83"/>
        <end position="162"/>
    </location>
</feature>
<feature type="compositionally biased region" description="Polar residues" evidence="1">
    <location>
        <begin position="117"/>
        <end position="126"/>
    </location>
</feature>